<proteinExistence type="predicted"/>
<accession>A0A4S8MN07</accession>
<sequence length="187" mass="21748">MCPKCDSPIFHPRVLVDPDDLKIFQRLRDPAQATEEETFRVNQIIHDAERDFASYDAAIAQLEAAISVLKHKRQCLQDYVAKRRSLLSPIRRLPPEILSLIFIIHCRQSSNKLSFGILGIHDSSSISLSRVSIGWRRVALELPRLWSYLTLHIDHPRRRSQRYTAGFQYLLSFYLKRSLQVPLTVRL</sequence>
<dbReference type="AlphaFoldDB" id="A0A4S8MN07"/>
<reference evidence="1 2" key="1">
    <citation type="journal article" date="2019" name="Nat. Ecol. Evol.">
        <title>Megaphylogeny resolves global patterns of mushroom evolution.</title>
        <authorList>
            <person name="Varga T."/>
            <person name="Krizsan K."/>
            <person name="Foldi C."/>
            <person name="Dima B."/>
            <person name="Sanchez-Garcia M."/>
            <person name="Sanchez-Ramirez S."/>
            <person name="Szollosi G.J."/>
            <person name="Szarkandi J.G."/>
            <person name="Papp V."/>
            <person name="Albert L."/>
            <person name="Andreopoulos W."/>
            <person name="Angelini C."/>
            <person name="Antonin V."/>
            <person name="Barry K.W."/>
            <person name="Bougher N.L."/>
            <person name="Buchanan P."/>
            <person name="Buyck B."/>
            <person name="Bense V."/>
            <person name="Catcheside P."/>
            <person name="Chovatia M."/>
            <person name="Cooper J."/>
            <person name="Damon W."/>
            <person name="Desjardin D."/>
            <person name="Finy P."/>
            <person name="Geml J."/>
            <person name="Haridas S."/>
            <person name="Hughes K."/>
            <person name="Justo A."/>
            <person name="Karasinski D."/>
            <person name="Kautmanova I."/>
            <person name="Kiss B."/>
            <person name="Kocsube S."/>
            <person name="Kotiranta H."/>
            <person name="LaButti K.M."/>
            <person name="Lechner B.E."/>
            <person name="Liimatainen K."/>
            <person name="Lipzen A."/>
            <person name="Lukacs Z."/>
            <person name="Mihaltcheva S."/>
            <person name="Morgado L.N."/>
            <person name="Niskanen T."/>
            <person name="Noordeloos M.E."/>
            <person name="Ohm R.A."/>
            <person name="Ortiz-Santana B."/>
            <person name="Ovrebo C."/>
            <person name="Racz N."/>
            <person name="Riley R."/>
            <person name="Savchenko A."/>
            <person name="Shiryaev A."/>
            <person name="Soop K."/>
            <person name="Spirin V."/>
            <person name="Szebenyi C."/>
            <person name="Tomsovsky M."/>
            <person name="Tulloss R.E."/>
            <person name="Uehling J."/>
            <person name="Grigoriev I.V."/>
            <person name="Vagvolgyi C."/>
            <person name="Papp T."/>
            <person name="Martin F.M."/>
            <person name="Miettinen O."/>
            <person name="Hibbett D.S."/>
            <person name="Nagy L.G."/>
        </authorList>
    </citation>
    <scope>NUCLEOTIDE SEQUENCE [LARGE SCALE GENOMIC DNA]</scope>
    <source>
        <strain evidence="1 2">CBS 962.96</strain>
    </source>
</reference>
<keyword evidence="2" id="KW-1185">Reference proteome</keyword>
<protein>
    <submittedName>
        <fullName evidence="1">Uncharacterized protein</fullName>
    </submittedName>
</protein>
<gene>
    <name evidence="1" type="ORF">K435DRAFT_649450</name>
</gene>
<dbReference type="Proteomes" id="UP000297245">
    <property type="component" value="Unassembled WGS sequence"/>
</dbReference>
<evidence type="ECO:0000313" key="2">
    <source>
        <dbReference type="Proteomes" id="UP000297245"/>
    </source>
</evidence>
<feature type="non-terminal residue" evidence="1">
    <location>
        <position position="187"/>
    </location>
</feature>
<dbReference type="EMBL" id="ML179057">
    <property type="protein sequence ID" value="THV04323.1"/>
    <property type="molecule type" value="Genomic_DNA"/>
</dbReference>
<dbReference type="OrthoDB" id="2269034at2759"/>
<organism evidence="1 2">
    <name type="scientific">Dendrothele bispora (strain CBS 962.96)</name>
    <dbReference type="NCBI Taxonomy" id="1314807"/>
    <lineage>
        <taxon>Eukaryota</taxon>
        <taxon>Fungi</taxon>
        <taxon>Dikarya</taxon>
        <taxon>Basidiomycota</taxon>
        <taxon>Agaricomycotina</taxon>
        <taxon>Agaricomycetes</taxon>
        <taxon>Agaricomycetidae</taxon>
        <taxon>Agaricales</taxon>
        <taxon>Agaricales incertae sedis</taxon>
        <taxon>Dendrothele</taxon>
    </lineage>
</organism>
<evidence type="ECO:0000313" key="1">
    <source>
        <dbReference type="EMBL" id="THV04323.1"/>
    </source>
</evidence>
<name>A0A4S8MN07_DENBC</name>